<dbReference type="STRING" id="735.B0185_01535"/>
<dbReference type="AlphaFoldDB" id="A0A369Z3F3"/>
<organism evidence="2 3">
    <name type="scientific">Haemophilus parahaemolyticus</name>
    <dbReference type="NCBI Taxonomy" id="735"/>
    <lineage>
        <taxon>Bacteria</taxon>
        <taxon>Pseudomonadati</taxon>
        <taxon>Pseudomonadota</taxon>
        <taxon>Gammaproteobacteria</taxon>
        <taxon>Pasteurellales</taxon>
        <taxon>Pasteurellaceae</taxon>
        <taxon>Haemophilus</taxon>
    </lineage>
</organism>
<feature type="compositionally biased region" description="Basic and acidic residues" evidence="1">
    <location>
        <begin position="68"/>
        <end position="79"/>
    </location>
</feature>
<dbReference type="Proteomes" id="UP000253999">
    <property type="component" value="Unassembled WGS sequence"/>
</dbReference>
<evidence type="ECO:0000256" key="1">
    <source>
        <dbReference type="SAM" id="MobiDB-lite"/>
    </source>
</evidence>
<name>A0A369Z3F3_HAEPH</name>
<reference evidence="2 3" key="1">
    <citation type="submission" date="2018-05" db="EMBL/GenBank/DDBJ databases">
        <title>Draft Genome Sequences for a Diverse set of 7 Haemophilus Species.</title>
        <authorList>
            <person name="Nichols M."/>
            <person name="Topaz N."/>
            <person name="Wang X."/>
            <person name="Wang X."/>
            <person name="Boxrud D."/>
        </authorList>
    </citation>
    <scope>NUCLEOTIDE SEQUENCE [LARGE SCALE GENOMIC DNA]</scope>
    <source>
        <strain evidence="2 3">C2010039593</strain>
    </source>
</reference>
<evidence type="ECO:0000313" key="3">
    <source>
        <dbReference type="Proteomes" id="UP000253999"/>
    </source>
</evidence>
<sequence length="102" mass="11936">MIDATCEITHRHGGFWYARVRYNRIIVYSSKFRSKEAAMAHLAREIEKRNALDGFRFKQPLAMPQSRKTPETGVMDKRRPPLPKWDNTCYSVNPITGERKPL</sequence>
<evidence type="ECO:0000313" key="2">
    <source>
        <dbReference type="EMBL" id="RDE99440.1"/>
    </source>
</evidence>
<proteinExistence type="predicted"/>
<gene>
    <name evidence="2" type="ORF">DPV98_11005</name>
</gene>
<comment type="caution">
    <text evidence="2">The sequence shown here is derived from an EMBL/GenBank/DDBJ whole genome shotgun (WGS) entry which is preliminary data.</text>
</comment>
<accession>A0A369Z3F3</accession>
<protein>
    <submittedName>
        <fullName evidence="2">Uncharacterized protein</fullName>
    </submittedName>
</protein>
<dbReference type="EMBL" id="QEQD01000027">
    <property type="protein sequence ID" value="RDE99440.1"/>
    <property type="molecule type" value="Genomic_DNA"/>
</dbReference>
<feature type="region of interest" description="Disordered" evidence="1">
    <location>
        <begin position="59"/>
        <end position="90"/>
    </location>
</feature>